<organism evidence="2">
    <name type="scientific">Castor canadensis</name>
    <name type="common">American beaver</name>
    <dbReference type="NCBI Taxonomy" id="51338"/>
    <lineage>
        <taxon>Eukaryota</taxon>
        <taxon>Metazoa</taxon>
        <taxon>Chordata</taxon>
        <taxon>Craniata</taxon>
        <taxon>Vertebrata</taxon>
        <taxon>Euteleostomi</taxon>
        <taxon>Mammalia</taxon>
        <taxon>Eutheria</taxon>
        <taxon>Euarchontoglires</taxon>
        <taxon>Glires</taxon>
        <taxon>Rodentia</taxon>
        <taxon>Castorimorpha</taxon>
        <taxon>Castoridae</taxon>
        <taxon>Castor</taxon>
    </lineage>
</organism>
<dbReference type="Ensembl" id="ENSCCNT00000038357.1">
    <property type="protein sequence ID" value="ENSCCNP00000030445.1"/>
    <property type="gene ID" value="ENSCCNG00000029136.1"/>
</dbReference>
<protein>
    <submittedName>
        <fullName evidence="2">Uncharacterized protein</fullName>
    </submittedName>
</protein>
<reference evidence="2" key="1">
    <citation type="submission" date="2023-09" db="UniProtKB">
        <authorList>
            <consortium name="Ensembl"/>
        </authorList>
    </citation>
    <scope>IDENTIFICATION</scope>
</reference>
<feature type="compositionally biased region" description="Basic and acidic residues" evidence="1">
    <location>
        <begin position="58"/>
        <end position="68"/>
    </location>
</feature>
<evidence type="ECO:0000313" key="2">
    <source>
        <dbReference type="Ensembl" id="ENSCCNP00000030445.1"/>
    </source>
</evidence>
<name>A0A8C0XL55_CASCN</name>
<dbReference type="AlphaFoldDB" id="A0A8C0XL55"/>
<evidence type="ECO:0000256" key="1">
    <source>
        <dbReference type="SAM" id="MobiDB-lite"/>
    </source>
</evidence>
<feature type="region of interest" description="Disordered" evidence="1">
    <location>
        <begin position="1"/>
        <end position="95"/>
    </location>
</feature>
<sequence length="186" mass="20170">GGGCSRVVLPSMQERSPRDTRLAPLPSRRRRGQRRGVGFGRDPHTGSKGESGVPSPRESPHLVGDRGRTRALGRAPFPPAYPPDPTRSPARDRGRTRAVPGLARTFDHVAVDGGAELLARALVEVLPVDDPHLLQEGGLAALARAQQQDLHQPLHQGPEKPTFSFLVFSFKWKKPFLCLSGFGNAI</sequence>
<proteinExistence type="predicted"/>
<accession>A0A8C0XL55</accession>
<feature type="compositionally biased region" description="Pro residues" evidence="1">
    <location>
        <begin position="76"/>
        <end position="86"/>
    </location>
</feature>